<evidence type="ECO:0000256" key="1">
    <source>
        <dbReference type="SAM" id="MobiDB-lite"/>
    </source>
</evidence>
<evidence type="ECO:0000256" key="2">
    <source>
        <dbReference type="SAM" id="Phobius"/>
    </source>
</evidence>
<feature type="transmembrane region" description="Helical" evidence="2">
    <location>
        <begin position="363"/>
        <end position="381"/>
    </location>
</feature>
<feature type="transmembrane region" description="Helical" evidence="2">
    <location>
        <begin position="337"/>
        <end position="357"/>
    </location>
</feature>
<protein>
    <submittedName>
        <fullName evidence="3">ORF1a</fullName>
    </submittedName>
</protein>
<feature type="region of interest" description="Disordered" evidence="1">
    <location>
        <begin position="45"/>
        <end position="88"/>
    </location>
</feature>
<feature type="compositionally biased region" description="Polar residues" evidence="1">
    <location>
        <begin position="47"/>
        <end position="58"/>
    </location>
</feature>
<accession>A0A2P1GMC9</accession>
<evidence type="ECO:0000313" key="3">
    <source>
        <dbReference type="EMBL" id="AVM87147.1"/>
    </source>
</evidence>
<keyword evidence="2" id="KW-1133">Transmembrane helix</keyword>
<feature type="compositionally biased region" description="Basic residues" evidence="1">
    <location>
        <begin position="728"/>
        <end position="750"/>
    </location>
</feature>
<keyword evidence="2" id="KW-0812">Transmembrane</keyword>
<keyword evidence="2" id="KW-0472">Membrane</keyword>
<feature type="transmembrane region" description="Helical" evidence="2">
    <location>
        <begin position="287"/>
        <end position="307"/>
    </location>
</feature>
<feature type="region of interest" description="Disordered" evidence="1">
    <location>
        <begin position="715"/>
        <end position="754"/>
    </location>
</feature>
<feature type="region of interest" description="Disordered" evidence="1">
    <location>
        <begin position="1114"/>
        <end position="1136"/>
    </location>
</feature>
<organism evidence="3">
    <name type="scientific">Dongbei arctic lamprey astrovirus 4</name>
    <dbReference type="NCBI Taxonomy" id="2116126"/>
    <lineage>
        <taxon>Viruses</taxon>
        <taxon>Riboviria</taxon>
        <taxon>Orthornavirae</taxon>
        <taxon>Pisuviricota</taxon>
        <taxon>Stelpaviricetes</taxon>
        <taxon>Stellavirales</taxon>
        <taxon>Astroviridae</taxon>
    </lineage>
</organism>
<feature type="compositionally biased region" description="Basic and acidic residues" evidence="1">
    <location>
        <begin position="1114"/>
        <end position="1123"/>
    </location>
</feature>
<feature type="compositionally biased region" description="Low complexity" evidence="1">
    <location>
        <begin position="59"/>
        <end position="78"/>
    </location>
</feature>
<feature type="transmembrane region" description="Helical" evidence="2">
    <location>
        <begin position="402"/>
        <end position="423"/>
    </location>
</feature>
<proteinExistence type="predicted"/>
<feature type="transmembrane region" description="Helical" evidence="2">
    <location>
        <begin position="429"/>
        <end position="448"/>
    </location>
</feature>
<sequence length="1136" mass="125890">MFFGTPTEVWLLGFLSILLLTTTLMTLLDISGVVSWSGITREEYDNKNSNNIESGSTNKSTTTDAAGTTHGHKAASTAGSMGLPQGQTDNVARNRLRRQGYQRRAATFLYEGEVDCTDENGKVTKVNVRAITCGRILESVGGTVIWIFGGRQYVLEDGKCTSRPAPRSEVDRNHTMCRSDAGLIYPVTAESHRAEKTTTGTQTDVGDVTKEVTIPIVRSYGLSFKKVVIGVLVLSFLINTTRAYEEDEPIGQTIRNVRDWTNNHNPIKIPTAWMDGARQFLTGSAAFVMWICLFTPAPAIVGGIYITYNSANWQMGVVMGVIHLTMAFTSKFSIIPAMIGAAMPTFWSVACNVLWVICVEPENLSAALSVIVACAIIKIAFEAQARPIADPVSATPMTMWTVLKHNCESLIMCIFVAILATVMHTGTPQAMAVIGFCVFSLWCCTVPAEEYIVTTRTRTGRVFTTKVQPKTQARNGLWFKLRAKMAATRTSEAMWDNCFKIQSGIWESTGFQYRGMMWVLDHGIEEGKSIVFTGLTRFPPNKRKPEKVRLEHDGTTGFGVDGQNIVRQPKLATETSDGWKTMIHFDSNGQKCASVFYGVWRDQTLTGLTTAQNGDSGAPVYNEDGQLEAVYMGGGTGVALFSAALPLKLRPLMPDDPLPPLPLVSEVEQLEAKPETVAFTEHAMRGQTEELTELQDLKLQMRVLMTQVCALVNRKSSDSDSEEEFEMHKKKKSRNANKIKNKQKHQKTKRGSNTYRIYPRQCEPVFRDNEYDEMRNKGIPQESIEAAAKQRWIDRCNERGNFQEVTAEREDSSGDSDDSATYSRHARVFIERCYDYNVAGLKTGQLPLVSDPTTNTAIVYDDGRCVEHEGMTPGCLTTSSQVSMLQKRNEQLATEVENLVVQHEQNVSEIESLSNHNDHLKDVVHDYEVSNSDLQSVIDLQKEMINGFEVERRDHQERCRHLESENTDLRDGMCKQATDFGAIIDSLKVEIERLSSAAVADESTWTVNKGKKKKSVVFDVTAEPASEFNYNAAKRKPSTMPCGNVTTAPNGHWNFSKNKGGCDCGKEPKCPAGVEFTEPCAKHCNHWWCASQKDIECDRPKCGNIFCVEKKKGVSDMTPKDKGSAGGSSAGPIAVS</sequence>
<dbReference type="EMBL" id="MG599892">
    <property type="protein sequence ID" value="AVM87147.1"/>
    <property type="molecule type" value="Genomic_RNA"/>
</dbReference>
<name>A0A2P1GMC9_9VIRU</name>
<reference evidence="3" key="1">
    <citation type="journal article" date="2018" name="Nature">
        <title>The evolutionary history of vertebrate RNA viruses.</title>
        <authorList>
            <person name="Shi M."/>
            <person name="Lin X.D."/>
            <person name="Chen X."/>
            <person name="Tian J.H."/>
            <person name="Chen L.J."/>
            <person name="Li K."/>
            <person name="Wang W."/>
            <person name="Eden J.S."/>
            <person name="Shen J.J."/>
            <person name="Liu L."/>
            <person name="Holmes E.C."/>
            <person name="Zhang Y.Z."/>
        </authorList>
    </citation>
    <scope>NUCLEOTIDE SEQUENCE</scope>
    <source>
        <strain evidence="3">QSMS17426</strain>
    </source>
</reference>
<feature type="transmembrane region" description="Helical" evidence="2">
    <location>
        <begin position="12"/>
        <end position="39"/>
    </location>
</feature>